<keyword evidence="3" id="KW-0812">Transmembrane</keyword>
<evidence type="ECO:0008006" key="6">
    <source>
        <dbReference type="Google" id="ProtNLM"/>
    </source>
</evidence>
<keyword evidence="1" id="KW-0175">Coiled coil</keyword>
<evidence type="ECO:0000256" key="2">
    <source>
        <dbReference type="SAM" id="MobiDB-lite"/>
    </source>
</evidence>
<dbReference type="EMBL" id="HE804045">
    <property type="protein sequence ID" value="CCH35462.1"/>
    <property type="molecule type" value="Genomic_DNA"/>
</dbReference>
<proteinExistence type="predicted"/>
<accession>K0KD11</accession>
<feature type="coiled-coil region" evidence="1">
    <location>
        <begin position="110"/>
        <end position="144"/>
    </location>
</feature>
<keyword evidence="5" id="KW-1185">Reference proteome</keyword>
<sequence length="412" mass="45869">MGQSGELAHRRFAVRPESPTTAPPTRKNPRLVDYLWIAGAVGVTAAAVLFVVQQRRAKSLLGPTLVGSIGAFLLVAGWLFVIDPNAPKNEAIKTGGLAGGALVALYALWLNDRRRRTDEARQKIETARHKIETARQKLEDSRAEHDRSRVADERFARSVELLGHDAEQVRVGAMHALAGLARSRAEYTQTVLDVLCAYLRRPFRPRSTDDPTPVPTEESERELEVRLSAQRLIADLLPAADQADAALYDLDLTRAYLTYFDLSHRQIGQLTMRAARLVESNSLHHTVVHGGAWFTDCESRGRLHLHDVVFREKAWFSRFAGAENTDFSRTRFLGPNKFAGARFTGRVSFEDAEFAEPIDFAGAEFRGAFDLRLGRATVARTHGMKVSLEHETLLPEGWVVDPRDSVTGLVRS</sequence>
<feature type="transmembrane region" description="Helical" evidence="3">
    <location>
        <begin position="34"/>
        <end position="52"/>
    </location>
</feature>
<dbReference type="KEGG" id="sesp:BN6_82450"/>
<feature type="transmembrane region" description="Helical" evidence="3">
    <location>
        <begin position="94"/>
        <end position="111"/>
    </location>
</feature>
<reference evidence="4 5" key="1">
    <citation type="journal article" date="2012" name="BMC Genomics">
        <title>Complete genome sequence of Saccharothrix espanaensis DSM 44229T and comparison to the other completely sequenced Pseudonocardiaceae.</title>
        <authorList>
            <person name="Strobel T."/>
            <person name="Al-Dilaimi A."/>
            <person name="Blom J."/>
            <person name="Gessner A."/>
            <person name="Kalinowski J."/>
            <person name="Luzhetska M."/>
            <person name="Puhler A."/>
            <person name="Szczepanowski R."/>
            <person name="Bechthold A."/>
            <person name="Ruckert C."/>
        </authorList>
    </citation>
    <scope>NUCLEOTIDE SEQUENCE [LARGE SCALE GENOMIC DNA]</scope>
    <source>
        <strain evidence="5">ATCC 51144 / DSM 44229 / JCM 9112 / NBRC 15066 / NRRL 15764</strain>
    </source>
</reference>
<dbReference type="STRING" id="1179773.BN6_82450"/>
<evidence type="ECO:0000256" key="3">
    <source>
        <dbReference type="SAM" id="Phobius"/>
    </source>
</evidence>
<dbReference type="Proteomes" id="UP000006281">
    <property type="component" value="Chromosome"/>
</dbReference>
<gene>
    <name evidence="4" type="ordered locus">BN6_82450</name>
</gene>
<keyword evidence="3" id="KW-1133">Transmembrane helix</keyword>
<dbReference type="InterPro" id="IPR001646">
    <property type="entry name" value="5peptide_repeat"/>
</dbReference>
<feature type="transmembrane region" description="Helical" evidence="3">
    <location>
        <begin position="64"/>
        <end position="82"/>
    </location>
</feature>
<feature type="region of interest" description="Disordered" evidence="2">
    <location>
        <begin position="1"/>
        <end position="26"/>
    </location>
</feature>
<dbReference type="PATRIC" id="fig|1179773.3.peg.8323"/>
<dbReference type="OrthoDB" id="3827724at2"/>
<organism evidence="4 5">
    <name type="scientific">Saccharothrix espanaensis (strain ATCC 51144 / DSM 44229 / JCM 9112 / NBRC 15066 / NRRL 15764)</name>
    <dbReference type="NCBI Taxonomy" id="1179773"/>
    <lineage>
        <taxon>Bacteria</taxon>
        <taxon>Bacillati</taxon>
        <taxon>Actinomycetota</taxon>
        <taxon>Actinomycetes</taxon>
        <taxon>Pseudonocardiales</taxon>
        <taxon>Pseudonocardiaceae</taxon>
        <taxon>Saccharothrix</taxon>
    </lineage>
</organism>
<dbReference type="HOGENOM" id="CLU_029034_2_0_11"/>
<evidence type="ECO:0000256" key="1">
    <source>
        <dbReference type="SAM" id="Coils"/>
    </source>
</evidence>
<evidence type="ECO:0000313" key="4">
    <source>
        <dbReference type="EMBL" id="CCH35462.1"/>
    </source>
</evidence>
<dbReference type="Gene3D" id="2.160.20.80">
    <property type="entry name" value="E3 ubiquitin-protein ligase SopA"/>
    <property type="match status" value="1"/>
</dbReference>
<keyword evidence="3" id="KW-0472">Membrane</keyword>
<dbReference type="BioCyc" id="SESP1179773:BN6_RS39945-MONOMER"/>
<dbReference type="AlphaFoldDB" id="K0KD11"/>
<dbReference type="Pfam" id="PF13576">
    <property type="entry name" value="Pentapeptide_3"/>
    <property type="match status" value="1"/>
</dbReference>
<protein>
    <recommendedName>
        <fullName evidence="6">Pentapeptide repeat-containing protein</fullName>
    </recommendedName>
</protein>
<evidence type="ECO:0000313" key="5">
    <source>
        <dbReference type="Proteomes" id="UP000006281"/>
    </source>
</evidence>
<dbReference type="eggNOG" id="COG1357">
    <property type="taxonomic scope" value="Bacteria"/>
</dbReference>
<name>K0KD11_SACES</name>